<evidence type="ECO:0000256" key="3">
    <source>
        <dbReference type="ARBA" id="ARBA00022692"/>
    </source>
</evidence>
<dbReference type="GO" id="GO:0005886">
    <property type="term" value="C:plasma membrane"/>
    <property type="evidence" value="ECO:0007669"/>
    <property type="project" value="UniProtKB-SubCell"/>
</dbReference>
<evidence type="ECO:0000259" key="9">
    <source>
        <dbReference type="Pfam" id="PF01618"/>
    </source>
</evidence>
<evidence type="ECO:0000313" key="12">
    <source>
        <dbReference type="Proteomes" id="UP000249739"/>
    </source>
</evidence>
<keyword evidence="11" id="KW-0282">Flagellum</keyword>
<protein>
    <submittedName>
        <fullName evidence="11">Flagellar motor stator protein MotA</fullName>
    </submittedName>
</protein>
<keyword evidence="4" id="KW-0283">Flagellar rotation</keyword>
<comment type="similarity">
    <text evidence="7">Belongs to the exbB/tolQ family.</text>
</comment>
<keyword evidence="5 8" id="KW-1133">Transmembrane helix</keyword>
<feature type="transmembrane region" description="Helical" evidence="8">
    <location>
        <begin position="206"/>
        <end position="229"/>
    </location>
</feature>
<keyword evidence="2" id="KW-1003">Cell membrane</keyword>
<comment type="caution">
    <text evidence="11">The sequence shown here is derived from an EMBL/GenBank/DDBJ whole genome shotgun (WGS) entry which is preliminary data.</text>
</comment>
<evidence type="ECO:0000313" key="11">
    <source>
        <dbReference type="EMBL" id="PZP54715.1"/>
    </source>
</evidence>
<feature type="transmembrane region" description="Helical" evidence="8">
    <location>
        <begin position="181"/>
        <end position="200"/>
    </location>
</feature>
<dbReference type="EMBL" id="QFOT01000115">
    <property type="protein sequence ID" value="PZP54715.1"/>
    <property type="molecule type" value="Genomic_DNA"/>
</dbReference>
<evidence type="ECO:0000256" key="5">
    <source>
        <dbReference type="ARBA" id="ARBA00022989"/>
    </source>
</evidence>
<proteinExistence type="inferred from homology"/>
<feature type="domain" description="Motility protein A N-terminal" evidence="10">
    <location>
        <begin position="4"/>
        <end position="102"/>
    </location>
</feature>
<evidence type="ECO:0000256" key="6">
    <source>
        <dbReference type="ARBA" id="ARBA00023136"/>
    </source>
</evidence>
<dbReference type="InterPro" id="IPR022522">
    <property type="entry name" value="Flagellar_motor_stator_MotA"/>
</dbReference>
<sequence length="296" mass="32391">MKFLGLALIFVFTFGGLIIAMHFDFHHFMGVLMVILKALPGEFTIIFGCAVAAFLTSNSMPVVKETLGYFRCLSKPAAYSKEDYMELLSFMFATFKLIRSKGWLAIEAHIENPHDSALFNAYPTVAHNHHAVTFVSDYLRIISLGNENPMIIESLMDLEIETIQEHHAHPGHAMQTMADGIPALGIVAAVLGVIKTMASITEPPEVLGAMIGGALVGTFLGVWLAYGMVGPIAGAMNSRAATEVMYYKCIRVGILSFLQGAAPQVAVEFARKFLPHEIQPTFQELEEKLNSVTPPT</sequence>
<evidence type="ECO:0000256" key="7">
    <source>
        <dbReference type="RuleBase" id="RU004057"/>
    </source>
</evidence>
<evidence type="ECO:0000256" key="8">
    <source>
        <dbReference type="SAM" id="Phobius"/>
    </source>
</evidence>
<dbReference type="PANTHER" id="PTHR30433:SF4">
    <property type="entry name" value="MOTILITY PROTEIN A"/>
    <property type="match status" value="1"/>
</dbReference>
<dbReference type="Proteomes" id="UP000249739">
    <property type="component" value="Unassembled WGS sequence"/>
</dbReference>
<feature type="domain" description="MotA/TolQ/ExbB proton channel" evidence="9">
    <location>
        <begin position="146"/>
        <end position="247"/>
    </location>
</feature>
<evidence type="ECO:0000259" key="10">
    <source>
        <dbReference type="Pfam" id="PF20560"/>
    </source>
</evidence>
<dbReference type="InterPro" id="IPR047055">
    <property type="entry name" value="MotA-like"/>
</dbReference>
<gene>
    <name evidence="11" type="primary">motA</name>
    <name evidence="11" type="ORF">DI586_09105</name>
</gene>
<keyword evidence="7" id="KW-0813">Transport</keyword>
<dbReference type="GO" id="GO:0006935">
    <property type="term" value="P:chemotaxis"/>
    <property type="evidence" value="ECO:0007669"/>
    <property type="project" value="InterPro"/>
</dbReference>
<dbReference type="NCBIfam" id="TIGR03818">
    <property type="entry name" value="MotA1"/>
    <property type="match status" value="1"/>
</dbReference>
<evidence type="ECO:0000256" key="2">
    <source>
        <dbReference type="ARBA" id="ARBA00022475"/>
    </source>
</evidence>
<feature type="transmembrane region" description="Helical" evidence="8">
    <location>
        <begin position="30"/>
        <end position="55"/>
    </location>
</feature>
<name>A0A2W5FFF0_9BACT</name>
<keyword evidence="11" id="KW-0969">Cilium</keyword>
<keyword evidence="6 8" id="KW-0472">Membrane</keyword>
<keyword evidence="7" id="KW-0653">Protein transport</keyword>
<accession>A0A2W5FFF0</accession>
<evidence type="ECO:0000256" key="1">
    <source>
        <dbReference type="ARBA" id="ARBA00004651"/>
    </source>
</evidence>
<dbReference type="GO" id="GO:0015031">
    <property type="term" value="P:protein transport"/>
    <property type="evidence" value="ECO:0007669"/>
    <property type="project" value="UniProtKB-KW"/>
</dbReference>
<evidence type="ECO:0000256" key="4">
    <source>
        <dbReference type="ARBA" id="ARBA00022779"/>
    </source>
</evidence>
<dbReference type="PANTHER" id="PTHR30433">
    <property type="entry name" value="CHEMOTAXIS PROTEIN MOTA"/>
    <property type="match status" value="1"/>
</dbReference>
<dbReference type="InterPro" id="IPR002898">
    <property type="entry name" value="MotA_ExbB_proton_chnl"/>
</dbReference>
<reference evidence="11 12" key="1">
    <citation type="submission" date="2017-08" db="EMBL/GenBank/DDBJ databases">
        <title>Infants hospitalized years apart are colonized by the same room-sourced microbial strains.</title>
        <authorList>
            <person name="Brooks B."/>
            <person name="Olm M.R."/>
            <person name="Firek B.A."/>
            <person name="Baker R."/>
            <person name="Thomas B.C."/>
            <person name="Morowitz M.J."/>
            <person name="Banfield J.F."/>
        </authorList>
    </citation>
    <scope>NUCLEOTIDE SEQUENCE [LARGE SCALE GENOMIC DNA]</scope>
    <source>
        <strain evidence="11">S2_006_000_R2_64</strain>
    </source>
</reference>
<dbReference type="GO" id="GO:0071978">
    <property type="term" value="P:bacterial-type flagellum-dependent swarming motility"/>
    <property type="evidence" value="ECO:0007669"/>
    <property type="project" value="InterPro"/>
</dbReference>
<dbReference type="Pfam" id="PF01618">
    <property type="entry name" value="MotA_ExbB"/>
    <property type="match status" value="1"/>
</dbReference>
<organism evidence="11 12">
    <name type="scientific">Micavibrio aeruginosavorus</name>
    <dbReference type="NCBI Taxonomy" id="349221"/>
    <lineage>
        <taxon>Bacteria</taxon>
        <taxon>Pseudomonadati</taxon>
        <taxon>Bdellovibrionota</taxon>
        <taxon>Bdellovibrionia</taxon>
        <taxon>Bdellovibrionales</taxon>
        <taxon>Pseudobdellovibrionaceae</taxon>
        <taxon>Micavibrio</taxon>
    </lineage>
</organism>
<keyword evidence="3 8" id="KW-0812">Transmembrane</keyword>
<dbReference type="InterPro" id="IPR046786">
    <property type="entry name" value="MotA_N"/>
</dbReference>
<keyword evidence="11" id="KW-0966">Cell projection</keyword>
<dbReference type="AlphaFoldDB" id="A0A2W5FFF0"/>
<comment type="subcellular location">
    <subcellularLocation>
        <location evidence="1">Cell membrane</location>
        <topology evidence="1">Multi-pass membrane protein</topology>
    </subcellularLocation>
    <subcellularLocation>
        <location evidence="7">Membrane</location>
        <topology evidence="7">Multi-pass membrane protein</topology>
    </subcellularLocation>
</comment>
<dbReference type="Pfam" id="PF20560">
    <property type="entry name" value="MotA_N"/>
    <property type="match status" value="1"/>
</dbReference>